<dbReference type="GO" id="GO:0016874">
    <property type="term" value="F:ligase activity"/>
    <property type="evidence" value="ECO:0007669"/>
    <property type="project" value="UniProtKB-KW"/>
</dbReference>
<dbReference type="Pfam" id="PF21686">
    <property type="entry name" value="LigD_Prim-Pol"/>
    <property type="match status" value="1"/>
</dbReference>
<dbReference type="NCBIfam" id="TIGR02778">
    <property type="entry name" value="ligD_pol"/>
    <property type="match status" value="1"/>
</dbReference>
<dbReference type="InterPro" id="IPR014145">
    <property type="entry name" value="LigD_pol_dom"/>
</dbReference>
<evidence type="ECO:0000259" key="1">
    <source>
        <dbReference type="Pfam" id="PF21686"/>
    </source>
</evidence>
<protein>
    <submittedName>
        <fullName evidence="2">ATP dependent DNA ligase</fullName>
    </submittedName>
</protein>
<proteinExistence type="predicted"/>
<dbReference type="InterPro" id="IPR052171">
    <property type="entry name" value="NHEJ_LigD"/>
</dbReference>
<sequence>MTTQPKIEIRVDDRTLELSHLTKLYFPREGITKGAVVAYYDAIAEHVIAHGRRRPLTLERAPDGIDGEQFIEKNIPRGTPAWVHRIALPALGGSKRVSYPLCDDRATLLYFVNLGTIAFHGWISHVGSLTRPDFVFFDLDPGEGSSLATLARVALVLRAEIERVGLTALVKTSGANGLHVLAPLKGPRSYAAVKSVTYDIARRVAGERPKDVTLERSLRERDRRAVYIDYRQVGRGKTIALPYSVRLRDGAPVSTPLHWGEVEEFAGMRLRGRPAATLARFNITAVRARLARHGDLWAHFERDAREIAPTLASLTSAHEMLHATGIARRE</sequence>
<dbReference type="PANTHER" id="PTHR42705:SF2">
    <property type="entry name" value="BIFUNCTIONAL NON-HOMOLOGOUS END JOINING PROTEIN LIGD"/>
    <property type="match status" value="1"/>
</dbReference>
<comment type="caution">
    <text evidence="2">The sequence shown here is derived from an EMBL/GenBank/DDBJ whole genome shotgun (WGS) entry which is preliminary data.</text>
</comment>
<gene>
    <name evidence="2" type="ORF">CARN1_0385</name>
</gene>
<dbReference type="AlphaFoldDB" id="E6PEG6"/>
<accession>E6PEG6</accession>
<organism evidence="2">
    <name type="scientific">mine drainage metagenome</name>
    <dbReference type="NCBI Taxonomy" id="410659"/>
    <lineage>
        <taxon>unclassified sequences</taxon>
        <taxon>metagenomes</taxon>
        <taxon>ecological metagenomes</taxon>
    </lineage>
</organism>
<dbReference type="CDD" id="cd04861">
    <property type="entry name" value="LigD_Pol_like"/>
    <property type="match status" value="1"/>
</dbReference>
<keyword evidence="2" id="KW-0436">Ligase</keyword>
<dbReference type="PANTHER" id="PTHR42705">
    <property type="entry name" value="BIFUNCTIONAL NON-HOMOLOGOUS END JOINING PROTEIN LIGD"/>
    <property type="match status" value="1"/>
</dbReference>
<name>E6PEG6_9ZZZZ</name>
<feature type="domain" description="DNA ligase D polymerase" evidence="1">
    <location>
        <begin position="32"/>
        <end position="297"/>
    </location>
</feature>
<dbReference type="Gene3D" id="3.90.920.10">
    <property type="entry name" value="DNA primase, PRIM domain"/>
    <property type="match status" value="1"/>
</dbReference>
<evidence type="ECO:0000313" key="2">
    <source>
        <dbReference type="EMBL" id="CBH74851.1"/>
    </source>
</evidence>
<dbReference type="EMBL" id="CABL01000004">
    <property type="protein sequence ID" value="CBH74851.1"/>
    <property type="molecule type" value="Genomic_DNA"/>
</dbReference>
<reference evidence="2" key="1">
    <citation type="submission" date="2009-10" db="EMBL/GenBank/DDBJ databases">
        <title>Diversity of trophic interactions inside an arsenic-rich microbial ecosystem.</title>
        <authorList>
            <person name="Bertin P.N."/>
            <person name="Heinrich-Salmeron A."/>
            <person name="Pelletier E."/>
            <person name="Goulhen-Chollet F."/>
            <person name="Arsene-Ploetze F."/>
            <person name="Gallien S."/>
            <person name="Calteau A."/>
            <person name="Vallenet D."/>
            <person name="Casiot C."/>
            <person name="Chane-Woon-Ming B."/>
            <person name="Giloteaux L."/>
            <person name="Barakat M."/>
            <person name="Bonnefoy V."/>
            <person name="Bruneel O."/>
            <person name="Chandler M."/>
            <person name="Cleiss J."/>
            <person name="Duran R."/>
            <person name="Elbaz-Poulichet F."/>
            <person name="Fonknechten N."/>
            <person name="Lauga B."/>
            <person name="Mornico D."/>
            <person name="Ortet P."/>
            <person name="Schaeffer C."/>
            <person name="Siguier P."/>
            <person name="Alexander Thil Smith A."/>
            <person name="Van Dorsselaer A."/>
            <person name="Weissenbach J."/>
            <person name="Medigue C."/>
            <person name="Le Paslier D."/>
        </authorList>
    </citation>
    <scope>NUCLEOTIDE SEQUENCE</scope>
</reference>